<gene>
    <name evidence="1" type="ORF">BDZ31_002944</name>
</gene>
<dbReference type="Proteomes" id="UP000585272">
    <property type="component" value="Unassembled WGS sequence"/>
</dbReference>
<organism evidence="1 2">
    <name type="scientific">Conexibacter arvalis</name>
    <dbReference type="NCBI Taxonomy" id="912552"/>
    <lineage>
        <taxon>Bacteria</taxon>
        <taxon>Bacillati</taxon>
        <taxon>Actinomycetota</taxon>
        <taxon>Thermoleophilia</taxon>
        <taxon>Solirubrobacterales</taxon>
        <taxon>Conexibacteraceae</taxon>
        <taxon>Conexibacter</taxon>
    </lineage>
</organism>
<reference evidence="1 2" key="1">
    <citation type="submission" date="2020-08" db="EMBL/GenBank/DDBJ databases">
        <title>Genomic Encyclopedia of Archaeal and Bacterial Type Strains, Phase II (KMG-II): from individual species to whole genera.</title>
        <authorList>
            <person name="Goeker M."/>
        </authorList>
    </citation>
    <scope>NUCLEOTIDE SEQUENCE [LARGE SCALE GENOMIC DNA]</scope>
    <source>
        <strain evidence="1 2">DSM 23288</strain>
    </source>
</reference>
<dbReference type="Gene3D" id="1.25.40.10">
    <property type="entry name" value="Tetratricopeptide repeat domain"/>
    <property type="match status" value="1"/>
</dbReference>
<accession>A0A840IEU4</accession>
<comment type="caution">
    <text evidence="1">The sequence shown here is derived from an EMBL/GenBank/DDBJ whole genome shotgun (WGS) entry which is preliminary data.</text>
</comment>
<proteinExistence type="predicted"/>
<sequence>MSTALLEVAEGELNSGEVAGVFVAALRDRAYGRAVSACAAWARLEQAARASGDRHLAVQAGAERALTLTWMGSLSGAGVLCELLLAELEELELEGATLAPPPLDRAVIDGWAGAWFSVAGLHRLRAEQLRRSGDYAGAFEELEEANRRPDQRPHAALPLWGRVILSEALRLAGDFEGAFEVAAAAAARAGEPGIHPWIRVTARRAEARAVLALGELDEAIARFGRMARERDHRHADGRIACDLGIGEAHRRRGEQERAAAHLQRARATALAHGHVIGWIHAQLGLAELARVRGADAAEVNAIVGEVHDRLPLAEHPWLRLRAYAIAALSAPPARAEQLLDRAEDELPRFHRRSGDLELERDLVERCRDAVGSGERLEAIELDIL</sequence>
<dbReference type="EMBL" id="JACHNU010000004">
    <property type="protein sequence ID" value="MBB4663349.1"/>
    <property type="molecule type" value="Genomic_DNA"/>
</dbReference>
<evidence type="ECO:0000313" key="1">
    <source>
        <dbReference type="EMBL" id="MBB4663349.1"/>
    </source>
</evidence>
<dbReference type="AlphaFoldDB" id="A0A840IEU4"/>
<keyword evidence="2" id="KW-1185">Reference proteome</keyword>
<name>A0A840IEU4_9ACTN</name>
<dbReference type="RefSeq" id="WP_183343087.1">
    <property type="nucleotide sequence ID" value="NZ_JACHNU010000004.1"/>
</dbReference>
<dbReference type="InterPro" id="IPR011990">
    <property type="entry name" value="TPR-like_helical_dom_sf"/>
</dbReference>
<protein>
    <submittedName>
        <fullName evidence="1">Tetratricopeptide (TPR) repeat protein</fullName>
    </submittedName>
</protein>
<dbReference type="SUPFAM" id="SSF48452">
    <property type="entry name" value="TPR-like"/>
    <property type="match status" value="1"/>
</dbReference>
<evidence type="ECO:0000313" key="2">
    <source>
        <dbReference type="Proteomes" id="UP000585272"/>
    </source>
</evidence>